<reference evidence="3" key="2">
    <citation type="submission" date="2013-10" db="EMBL/GenBank/DDBJ databases">
        <authorList>
            <person name="Aslett M."/>
        </authorList>
    </citation>
    <scope>NUCLEOTIDE SEQUENCE [LARGE SCALE GENOMIC DNA]</scope>
    <source>
        <strain evidence="3">Houghton</strain>
    </source>
</reference>
<feature type="non-terminal residue" evidence="3">
    <location>
        <position position="332"/>
    </location>
</feature>
<name>U6KVU9_EIMTE</name>
<feature type="transmembrane region" description="Helical" evidence="2">
    <location>
        <begin position="275"/>
        <end position="294"/>
    </location>
</feature>
<gene>
    <name evidence="3" type="ORF">ETH_00041800</name>
</gene>
<dbReference type="RefSeq" id="XP_013231798.1">
    <property type="nucleotide sequence ID" value="XM_013376344.1"/>
</dbReference>
<feature type="compositionally biased region" description="Low complexity" evidence="1">
    <location>
        <begin position="17"/>
        <end position="31"/>
    </location>
</feature>
<evidence type="ECO:0000256" key="1">
    <source>
        <dbReference type="SAM" id="MobiDB-lite"/>
    </source>
</evidence>
<feature type="transmembrane region" description="Helical" evidence="2">
    <location>
        <begin position="204"/>
        <end position="225"/>
    </location>
</feature>
<evidence type="ECO:0000313" key="3">
    <source>
        <dbReference type="EMBL" id="CDJ41048.1"/>
    </source>
</evidence>
<reference evidence="3" key="1">
    <citation type="submission" date="2013-10" db="EMBL/GenBank/DDBJ databases">
        <title>Genomic analysis of the causative agents of coccidiosis in chickens.</title>
        <authorList>
            <person name="Reid A.J."/>
            <person name="Blake D."/>
            <person name="Billington K."/>
            <person name="Browne H."/>
            <person name="Dunn M."/>
            <person name="Hung S."/>
            <person name="Kawahara F."/>
            <person name="Miranda-Saavedra D."/>
            <person name="Mourier T."/>
            <person name="Nagra H."/>
            <person name="Otto T.D."/>
            <person name="Rawlings N."/>
            <person name="Sanchez A."/>
            <person name="Sanders M."/>
            <person name="Subramaniam C."/>
            <person name="Tay Y."/>
            <person name="Dear P."/>
            <person name="Doerig C."/>
            <person name="Gruber A."/>
            <person name="Parkinson J."/>
            <person name="Shirley M."/>
            <person name="Wan K.L."/>
            <person name="Berriman M."/>
            <person name="Tomley F."/>
            <person name="Pain A."/>
        </authorList>
    </citation>
    <scope>NUCLEOTIDE SEQUENCE [LARGE SCALE GENOMIC DNA]</scope>
    <source>
        <strain evidence="3">Houghton</strain>
    </source>
</reference>
<dbReference type="AlphaFoldDB" id="U6KVU9"/>
<feature type="transmembrane region" description="Helical" evidence="2">
    <location>
        <begin position="301"/>
        <end position="322"/>
    </location>
</feature>
<dbReference type="VEuPathDB" id="ToxoDB:ETH_00041800"/>
<dbReference type="VEuPathDB" id="ToxoDB:ETH2_1104700"/>
<keyword evidence="2" id="KW-0812">Transmembrane</keyword>
<feature type="region of interest" description="Disordered" evidence="1">
    <location>
        <begin position="164"/>
        <end position="183"/>
    </location>
</feature>
<dbReference type="GeneID" id="25257400"/>
<organism evidence="3 4">
    <name type="scientific">Eimeria tenella</name>
    <name type="common">Coccidian parasite</name>
    <dbReference type="NCBI Taxonomy" id="5802"/>
    <lineage>
        <taxon>Eukaryota</taxon>
        <taxon>Sar</taxon>
        <taxon>Alveolata</taxon>
        <taxon>Apicomplexa</taxon>
        <taxon>Conoidasida</taxon>
        <taxon>Coccidia</taxon>
        <taxon>Eucoccidiorida</taxon>
        <taxon>Eimeriorina</taxon>
        <taxon>Eimeriidae</taxon>
        <taxon>Eimeria</taxon>
    </lineage>
</organism>
<accession>U6KVU9</accession>
<feature type="region of interest" description="Disordered" evidence="1">
    <location>
        <begin position="16"/>
        <end position="86"/>
    </location>
</feature>
<feature type="transmembrane region" description="Helical" evidence="2">
    <location>
        <begin position="246"/>
        <end position="269"/>
    </location>
</feature>
<dbReference type="EMBL" id="HG675453">
    <property type="protein sequence ID" value="CDJ41048.1"/>
    <property type="molecule type" value="Genomic_DNA"/>
</dbReference>
<keyword evidence="4" id="KW-1185">Reference proteome</keyword>
<protein>
    <submittedName>
        <fullName evidence="3">Uncharacterized protein</fullName>
    </submittedName>
</protein>
<evidence type="ECO:0000313" key="4">
    <source>
        <dbReference type="Proteomes" id="UP000030747"/>
    </source>
</evidence>
<evidence type="ECO:0000256" key="2">
    <source>
        <dbReference type="SAM" id="Phobius"/>
    </source>
</evidence>
<keyword evidence="2" id="KW-0472">Membrane</keyword>
<keyword evidence="2" id="KW-1133">Transmembrane helix</keyword>
<dbReference type="Proteomes" id="UP000030747">
    <property type="component" value="Unassembled WGS sequence"/>
</dbReference>
<sequence>MGGPLSAWGPPWQYPFGARGAPGAPRAPGAQGAPGGPKKGPLAFTGCTRPTERVFRPWGPFKGPQGPKGGPQPPPEGPLGAPGGPPGLLALWGPRGPRFLASAAVGTLKAGGPPGGPLSAAKVVGAPLLALGLSRGRQLLQQLLQQVQQLLLLQLQQLLRGPGEAANPQLSRGGPPGAPGGPLNAGGPPKFCFSSLGARVCTGVPLAAAAAAAVLLAPLPLLLLLTFAQSLLSLKEYLSLCSKASLAASFPAAAAAAAASSALVMAAAATGDGDTHLLAEGVCVSLLLLVSLLSPPPRRSIADVGALILGHIWLSFLPSFWVRLGALSSSSS</sequence>
<proteinExistence type="predicted"/>